<dbReference type="KEGG" id="oih:OB2683"/>
<dbReference type="Gene3D" id="3.60.15.10">
    <property type="entry name" value="Ribonuclease Z/Hydroxyacylglutathione hydrolase-like"/>
    <property type="match status" value="1"/>
</dbReference>
<dbReference type="InterPro" id="IPR035681">
    <property type="entry name" value="ComA-like_MBL"/>
</dbReference>
<feature type="signal peptide" evidence="1">
    <location>
        <begin position="1"/>
        <end position="26"/>
    </location>
</feature>
<feature type="domain" description="Metallo-beta-lactamase" evidence="2">
    <location>
        <begin position="47"/>
        <end position="242"/>
    </location>
</feature>
<dbReference type="InterPro" id="IPR036866">
    <property type="entry name" value="RibonucZ/Hydroxyglut_hydro"/>
</dbReference>
<dbReference type="PANTHER" id="PTHR30619:SF7">
    <property type="entry name" value="BETA-LACTAMASE DOMAIN PROTEIN"/>
    <property type="match status" value="1"/>
</dbReference>
<gene>
    <name evidence="3" type="ordered locus">OB2683</name>
</gene>
<dbReference type="Proteomes" id="UP000000822">
    <property type="component" value="Chromosome"/>
</dbReference>
<dbReference type="InterPro" id="IPR010994">
    <property type="entry name" value="RuvA_2-like"/>
</dbReference>
<evidence type="ECO:0000256" key="1">
    <source>
        <dbReference type="SAM" id="SignalP"/>
    </source>
</evidence>
<dbReference type="eggNOG" id="COG1555">
    <property type="taxonomic scope" value="Bacteria"/>
</dbReference>
<dbReference type="EMBL" id="BA000028">
    <property type="protein sequence ID" value="BAC14639.1"/>
    <property type="molecule type" value="Genomic_DNA"/>
</dbReference>
<sequence>MLKKFIFVLSFILLLIGCGDTQTSEANNLSNSSTDGNLKVHFIDVGQADATLFSYKNGDEAYSVLFDTGDWQGDEVVPYLQEQNIDHLDLAIISHPDADHIGQLSDVLENIQVDEVWMSGNESTSQTYLDAMEAIFDQDSTYQEPRTGDEYTIGPLDIEVLYPETISGKSNEESISIRLGYNEVSFVLTGDAGKQEELEMIESTESLDSTVLHLGHHGSDTSSDADFVKEVDPELAIYSAGEDNSYEHPSEEVIRLLNNEEIDWYGTDVNGTIIVETDGQEYAVHTEHPHDDSEQTACVNINESTEEQLQEIVHIGASRAEQIVEERPFESLQDLDSIQGIGMSRITDIEEQGIVCRLD</sequence>
<dbReference type="AlphaFoldDB" id="Q8EN07"/>
<feature type="chain" id="PRO_5004305333" evidence="1">
    <location>
        <begin position="27"/>
        <end position="359"/>
    </location>
</feature>
<dbReference type="PANTHER" id="PTHR30619">
    <property type="entry name" value="DNA INTERNALIZATION/COMPETENCE PROTEIN COMEC/REC2"/>
    <property type="match status" value="1"/>
</dbReference>
<dbReference type="RefSeq" id="WP_011067077.1">
    <property type="nucleotide sequence ID" value="NC_004193.1"/>
</dbReference>
<protein>
    <submittedName>
        <fullName evidence="3">Late competence protein</fullName>
    </submittedName>
</protein>
<evidence type="ECO:0000313" key="4">
    <source>
        <dbReference type="Proteomes" id="UP000000822"/>
    </source>
</evidence>
<dbReference type="Gene3D" id="1.10.150.320">
    <property type="entry name" value="Photosystem II 12 kDa extrinsic protein"/>
    <property type="match status" value="1"/>
</dbReference>
<evidence type="ECO:0000313" key="3">
    <source>
        <dbReference type="EMBL" id="BAC14639.1"/>
    </source>
</evidence>
<dbReference type="Pfam" id="PF12836">
    <property type="entry name" value="HHH_3"/>
    <property type="match status" value="1"/>
</dbReference>
<dbReference type="InterPro" id="IPR052159">
    <property type="entry name" value="Competence_DNA_uptake"/>
</dbReference>
<dbReference type="OrthoDB" id="9761531at2"/>
<proteinExistence type="predicted"/>
<dbReference type="STRING" id="221109.gene:10734935"/>
<keyword evidence="4" id="KW-1185">Reference proteome</keyword>
<dbReference type="eggNOG" id="COG2333">
    <property type="taxonomic scope" value="Bacteria"/>
</dbReference>
<dbReference type="Pfam" id="PF00753">
    <property type="entry name" value="Lactamase_B"/>
    <property type="match status" value="1"/>
</dbReference>
<dbReference type="InterPro" id="IPR001279">
    <property type="entry name" value="Metallo-B-lactamas"/>
</dbReference>
<dbReference type="SMART" id="SM00849">
    <property type="entry name" value="Lactamase_B"/>
    <property type="match status" value="1"/>
</dbReference>
<accession>Q8EN07</accession>
<dbReference type="SUPFAM" id="SSF47781">
    <property type="entry name" value="RuvA domain 2-like"/>
    <property type="match status" value="1"/>
</dbReference>
<dbReference type="PhylomeDB" id="Q8EN07"/>
<reference evidence="3 4" key="1">
    <citation type="journal article" date="2001" name="FEMS Microbiol. Lett.">
        <title>Oceanobacillus iheyensis gen. nov., sp. nov., a deep-sea extremely halotolerant and alkaliphilic species isolated from a depth of 1050 m on the Iheya Ridge.</title>
        <authorList>
            <person name="Lu J."/>
            <person name="Nogi Y."/>
            <person name="Takami H."/>
        </authorList>
    </citation>
    <scope>NUCLEOTIDE SEQUENCE [LARGE SCALE GENOMIC DNA]</scope>
    <source>
        <strain evidence="4">DSM 14371 / CIP 107618 / JCM 11309 / KCTC 3954 / HTE831</strain>
    </source>
</reference>
<dbReference type="PROSITE" id="PS51257">
    <property type="entry name" value="PROKAR_LIPOPROTEIN"/>
    <property type="match status" value="1"/>
</dbReference>
<dbReference type="CDD" id="cd07731">
    <property type="entry name" value="ComA-like_MBL-fold"/>
    <property type="match status" value="1"/>
</dbReference>
<evidence type="ECO:0000259" key="2">
    <source>
        <dbReference type="SMART" id="SM00849"/>
    </source>
</evidence>
<dbReference type="HOGENOM" id="CLU_010363_0_1_9"/>
<keyword evidence="1" id="KW-0732">Signal</keyword>
<name>Q8EN07_OCEIH</name>
<dbReference type="SUPFAM" id="SSF56281">
    <property type="entry name" value="Metallo-hydrolase/oxidoreductase"/>
    <property type="match status" value="1"/>
</dbReference>
<reference evidence="3 4" key="2">
    <citation type="journal article" date="2002" name="Nucleic Acids Res.">
        <title>Genome sequence of Oceanobacillus iheyensis isolated from the Iheya Ridge and its unexpected adaptive capabilities to extreme environments.</title>
        <authorList>
            <person name="Takami H."/>
            <person name="Takaki Y."/>
            <person name="Uchiyama I."/>
        </authorList>
    </citation>
    <scope>NUCLEOTIDE SEQUENCE [LARGE SCALE GENOMIC DNA]</scope>
    <source>
        <strain evidence="4">DSM 14371 / CIP 107618 / JCM 11309 / KCTC 3954 / HTE831</strain>
    </source>
</reference>
<organism evidence="3 4">
    <name type="scientific">Oceanobacillus iheyensis (strain DSM 14371 / CIP 107618 / JCM 11309 / KCTC 3954 / HTE831)</name>
    <dbReference type="NCBI Taxonomy" id="221109"/>
    <lineage>
        <taxon>Bacteria</taxon>
        <taxon>Bacillati</taxon>
        <taxon>Bacillota</taxon>
        <taxon>Bacilli</taxon>
        <taxon>Bacillales</taxon>
        <taxon>Bacillaceae</taxon>
        <taxon>Oceanobacillus</taxon>
    </lineage>
</organism>